<proteinExistence type="inferred from homology"/>
<feature type="transmembrane region" description="Helical" evidence="7">
    <location>
        <begin position="80"/>
        <end position="103"/>
    </location>
</feature>
<protein>
    <submittedName>
        <fullName evidence="11">Glucose transporter type 1 (inferred by orthology to a D. melanogaster protein)</fullName>
    </submittedName>
</protein>
<dbReference type="EMBL" id="UYRR01033609">
    <property type="protein sequence ID" value="VDK59172.1"/>
    <property type="molecule type" value="Genomic_DNA"/>
</dbReference>
<evidence type="ECO:0000256" key="6">
    <source>
        <dbReference type="RuleBase" id="RU003346"/>
    </source>
</evidence>
<name>A0A0M3K9C4_ANISI</name>
<feature type="transmembrane region" description="Helical" evidence="7">
    <location>
        <begin position="109"/>
        <end position="132"/>
    </location>
</feature>
<dbReference type="GO" id="GO:0016020">
    <property type="term" value="C:membrane"/>
    <property type="evidence" value="ECO:0007669"/>
    <property type="project" value="UniProtKB-SubCell"/>
</dbReference>
<dbReference type="InterPro" id="IPR005828">
    <property type="entry name" value="MFS_sugar_transport-like"/>
</dbReference>
<feature type="transmembrane region" description="Helical" evidence="7">
    <location>
        <begin position="47"/>
        <end position="68"/>
    </location>
</feature>
<keyword evidence="4 7" id="KW-1133">Transmembrane helix</keyword>
<dbReference type="InterPro" id="IPR003663">
    <property type="entry name" value="Sugar/inositol_transpt"/>
</dbReference>
<dbReference type="SUPFAM" id="SSF103473">
    <property type="entry name" value="MFS general substrate transporter"/>
    <property type="match status" value="1"/>
</dbReference>
<dbReference type="PANTHER" id="PTHR23503:SF8">
    <property type="entry name" value="FACILITATED GLUCOSE TRANSPORTER PROTEIN 1"/>
    <property type="match status" value="1"/>
</dbReference>
<gene>
    <name evidence="9" type="ORF">ASIM_LOCUS16971</name>
</gene>
<dbReference type="PRINTS" id="PR00171">
    <property type="entry name" value="SUGRTRNSPORT"/>
</dbReference>
<sequence>MIGGLMSGWVADLLGRKGAMFANNVLAVIAAIFMASARYVYIYPLIMVGRVIIGINCGISSGLVPMYLTEISPVNLRGAIGSVNQLLVTIAILFSQVIGLPQLLGTSRLWPLIFAFTVVPVLVQVCVLPFCVESPKFNLIVKDRVQQAEVDLKKLRAKDDVSAEMDLMREEAAQMAAVEKVKMSDLFGGAYRWPLFIAVMMMMAQQFSGINVAMFFSTAIFEGAGLGANAIYATLGMGLCNVIMTMISVYLVDHPKFGRRLLLLIGLAGMMVTSILLTIMISVYNANTVENQWASYPAMVFVFLFVISFATGPGSIPWFFVSELFDSGARGAANSIAANVNWTSNFIVGTSWEFLNVSLFTFRSISDSFILLNFTPFSGLVTCSHLTFSHGFFFSFRYQ</sequence>
<dbReference type="GO" id="GO:0015149">
    <property type="term" value="F:hexose transmembrane transporter activity"/>
    <property type="evidence" value="ECO:0007669"/>
    <property type="project" value="TreeGrafter"/>
</dbReference>
<dbReference type="InterPro" id="IPR036259">
    <property type="entry name" value="MFS_trans_sf"/>
</dbReference>
<dbReference type="Gene3D" id="1.20.1250.20">
    <property type="entry name" value="MFS general substrate transporter like domains"/>
    <property type="match status" value="1"/>
</dbReference>
<dbReference type="PANTHER" id="PTHR23503">
    <property type="entry name" value="SOLUTE CARRIER FAMILY 2"/>
    <property type="match status" value="1"/>
</dbReference>
<reference evidence="11" key="1">
    <citation type="submission" date="2017-02" db="UniProtKB">
        <authorList>
            <consortium name="WormBaseParasite"/>
        </authorList>
    </citation>
    <scope>IDENTIFICATION</scope>
</reference>
<comment type="subcellular location">
    <subcellularLocation>
        <location evidence="1">Membrane</location>
        <topology evidence="1">Multi-pass membrane protein</topology>
    </subcellularLocation>
</comment>
<dbReference type="PROSITE" id="PS00216">
    <property type="entry name" value="SUGAR_TRANSPORT_1"/>
    <property type="match status" value="1"/>
</dbReference>
<dbReference type="InterPro" id="IPR020846">
    <property type="entry name" value="MFS_dom"/>
</dbReference>
<dbReference type="InterPro" id="IPR045263">
    <property type="entry name" value="GLUT"/>
</dbReference>
<dbReference type="InterPro" id="IPR005829">
    <property type="entry name" value="Sugar_transporter_CS"/>
</dbReference>
<keyword evidence="3 7" id="KW-0812">Transmembrane</keyword>
<dbReference type="Proteomes" id="UP000267096">
    <property type="component" value="Unassembled WGS sequence"/>
</dbReference>
<dbReference type="PROSITE" id="PS50850">
    <property type="entry name" value="MFS"/>
    <property type="match status" value="1"/>
</dbReference>
<evidence type="ECO:0000313" key="11">
    <source>
        <dbReference type="WBParaSite" id="ASIM_0001756601-mRNA-1"/>
    </source>
</evidence>
<evidence type="ECO:0000256" key="4">
    <source>
        <dbReference type="ARBA" id="ARBA00022989"/>
    </source>
</evidence>
<feature type="transmembrane region" description="Helical" evidence="7">
    <location>
        <begin position="230"/>
        <end position="252"/>
    </location>
</feature>
<organism evidence="11">
    <name type="scientific">Anisakis simplex</name>
    <name type="common">Herring worm</name>
    <dbReference type="NCBI Taxonomy" id="6269"/>
    <lineage>
        <taxon>Eukaryota</taxon>
        <taxon>Metazoa</taxon>
        <taxon>Ecdysozoa</taxon>
        <taxon>Nematoda</taxon>
        <taxon>Chromadorea</taxon>
        <taxon>Rhabditida</taxon>
        <taxon>Spirurina</taxon>
        <taxon>Ascaridomorpha</taxon>
        <taxon>Ascaridoidea</taxon>
        <taxon>Anisakidae</taxon>
        <taxon>Anisakis</taxon>
        <taxon>Anisakis simplex complex</taxon>
    </lineage>
</organism>
<evidence type="ECO:0000256" key="5">
    <source>
        <dbReference type="ARBA" id="ARBA00023136"/>
    </source>
</evidence>
<dbReference type="AlphaFoldDB" id="A0A0M3K9C4"/>
<feature type="transmembrane region" description="Helical" evidence="7">
    <location>
        <begin position="190"/>
        <end position="210"/>
    </location>
</feature>
<feature type="transmembrane region" description="Helical" evidence="7">
    <location>
        <begin position="21"/>
        <end position="41"/>
    </location>
</feature>
<dbReference type="PROSITE" id="PS00217">
    <property type="entry name" value="SUGAR_TRANSPORT_2"/>
    <property type="match status" value="1"/>
</dbReference>
<accession>A0A0M3K9C4</accession>
<dbReference type="OrthoDB" id="4540492at2759"/>
<comment type="similarity">
    <text evidence="6">Belongs to the major facilitator superfamily. Sugar transporter (TC 2.A.1.1) family.</text>
</comment>
<keyword evidence="2 6" id="KW-0813">Transport</keyword>
<evidence type="ECO:0000256" key="3">
    <source>
        <dbReference type="ARBA" id="ARBA00022692"/>
    </source>
</evidence>
<evidence type="ECO:0000313" key="9">
    <source>
        <dbReference type="EMBL" id="VDK59172.1"/>
    </source>
</evidence>
<dbReference type="NCBIfam" id="TIGR00879">
    <property type="entry name" value="SP"/>
    <property type="match status" value="1"/>
</dbReference>
<dbReference type="Pfam" id="PF00083">
    <property type="entry name" value="Sugar_tr"/>
    <property type="match status" value="1"/>
</dbReference>
<feature type="transmembrane region" description="Helical" evidence="7">
    <location>
        <begin position="261"/>
        <end position="284"/>
    </location>
</feature>
<feature type="transmembrane region" description="Helical" evidence="7">
    <location>
        <begin position="296"/>
        <end position="321"/>
    </location>
</feature>
<evidence type="ECO:0000256" key="7">
    <source>
        <dbReference type="SAM" id="Phobius"/>
    </source>
</evidence>
<reference evidence="9 10" key="2">
    <citation type="submission" date="2018-11" db="EMBL/GenBank/DDBJ databases">
        <authorList>
            <consortium name="Pathogen Informatics"/>
        </authorList>
    </citation>
    <scope>NUCLEOTIDE SEQUENCE [LARGE SCALE GENOMIC DNA]</scope>
</reference>
<keyword evidence="10" id="KW-1185">Reference proteome</keyword>
<evidence type="ECO:0000313" key="10">
    <source>
        <dbReference type="Proteomes" id="UP000267096"/>
    </source>
</evidence>
<evidence type="ECO:0000259" key="8">
    <source>
        <dbReference type="PROSITE" id="PS50850"/>
    </source>
</evidence>
<evidence type="ECO:0000256" key="2">
    <source>
        <dbReference type="ARBA" id="ARBA00022448"/>
    </source>
</evidence>
<dbReference type="WBParaSite" id="ASIM_0001756601-mRNA-1">
    <property type="protein sequence ID" value="ASIM_0001756601-mRNA-1"/>
    <property type="gene ID" value="ASIM_0001756601"/>
</dbReference>
<feature type="domain" description="Major facilitator superfamily (MFS) profile" evidence="8">
    <location>
        <begin position="1"/>
        <end position="399"/>
    </location>
</feature>
<keyword evidence="5 7" id="KW-0472">Membrane</keyword>
<evidence type="ECO:0000256" key="1">
    <source>
        <dbReference type="ARBA" id="ARBA00004141"/>
    </source>
</evidence>